<dbReference type="EMBL" id="PDKO01000004">
    <property type="protein sequence ID" value="RXJ63275.1"/>
    <property type="molecule type" value="Genomic_DNA"/>
</dbReference>
<dbReference type="GO" id="GO:0008270">
    <property type="term" value="F:zinc ion binding"/>
    <property type="evidence" value="ECO:0007669"/>
    <property type="project" value="InterPro"/>
</dbReference>
<dbReference type="InterPro" id="IPR014905">
    <property type="entry name" value="HIRAN"/>
</dbReference>
<dbReference type="Gene3D" id="3.30.70.2330">
    <property type="match status" value="1"/>
</dbReference>
<dbReference type="OrthoDB" id="8452595at2"/>
<dbReference type="RefSeq" id="WP_129081807.1">
    <property type="nucleotide sequence ID" value="NZ_CP041070.1"/>
</dbReference>
<protein>
    <recommendedName>
        <fullName evidence="3">HIRAN domain-containing protein</fullName>
    </recommendedName>
</protein>
<comment type="caution">
    <text evidence="4">The sequence shown here is derived from an EMBL/GenBank/DDBJ whole genome shotgun (WGS) entry which is preliminary data.</text>
</comment>
<keyword evidence="1" id="KW-0479">Metal-binding</keyword>
<evidence type="ECO:0000256" key="2">
    <source>
        <dbReference type="ARBA" id="ARBA00022801"/>
    </source>
</evidence>
<evidence type="ECO:0000313" key="5">
    <source>
        <dbReference type="Proteomes" id="UP000290191"/>
    </source>
</evidence>
<keyword evidence="2" id="KW-0378">Hydrolase</keyword>
<evidence type="ECO:0000256" key="1">
    <source>
        <dbReference type="ARBA" id="ARBA00022723"/>
    </source>
</evidence>
<proteinExistence type="predicted"/>
<dbReference type="Proteomes" id="UP000290191">
    <property type="component" value="Unassembled WGS sequence"/>
</dbReference>
<dbReference type="SMART" id="SM00910">
    <property type="entry name" value="HIRAN"/>
    <property type="match status" value="1"/>
</dbReference>
<accession>A0A4Q0Y1E0</accession>
<evidence type="ECO:0000313" key="4">
    <source>
        <dbReference type="EMBL" id="RXJ63275.1"/>
    </source>
</evidence>
<reference evidence="4 5" key="1">
    <citation type="submission" date="2017-10" db="EMBL/GenBank/DDBJ databases">
        <title>Genomics of the genus Arcobacter.</title>
        <authorList>
            <person name="Perez-Cataluna A."/>
            <person name="Figueras M.J."/>
        </authorList>
    </citation>
    <scope>NUCLEOTIDE SEQUENCE [LARGE SCALE GENOMIC DNA]</scope>
    <source>
        <strain evidence="4 5">DSM 24636</strain>
    </source>
</reference>
<organism evidence="4 5">
    <name type="scientific">Halarcobacter anaerophilus</name>
    <dbReference type="NCBI Taxonomy" id="877500"/>
    <lineage>
        <taxon>Bacteria</taxon>
        <taxon>Pseudomonadati</taxon>
        <taxon>Campylobacterota</taxon>
        <taxon>Epsilonproteobacteria</taxon>
        <taxon>Campylobacterales</taxon>
        <taxon>Arcobacteraceae</taxon>
        <taxon>Halarcobacter</taxon>
    </lineage>
</organism>
<evidence type="ECO:0000259" key="3">
    <source>
        <dbReference type="SMART" id="SM00910"/>
    </source>
</evidence>
<dbReference type="GO" id="GO:0016818">
    <property type="term" value="F:hydrolase activity, acting on acid anhydrides, in phosphorus-containing anhydrides"/>
    <property type="evidence" value="ECO:0007669"/>
    <property type="project" value="InterPro"/>
</dbReference>
<keyword evidence="5" id="KW-1185">Reference proteome</keyword>
<dbReference type="AlphaFoldDB" id="A0A4Q0Y1E0"/>
<gene>
    <name evidence="4" type="ORF">CRV06_06240</name>
</gene>
<dbReference type="GO" id="GO:0003676">
    <property type="term" value="F:nucleic acid binding"/>
    <property type="evidence" value="ECO:0007669"/>
    <property type="project" value="InterPro"/>
</dbReference>
<sequence>MFYPNLMEMFHPLIGSMTLEQKNNLKKDNSKFFDSIVEHFKLLLQNKIDNKHILEEIYSYQEEFSLEQCYFLTNINDRAKAITQIYLHYITTRVEPDKLLGICLFEIIVAGTSYVDGISEKIDNLKNGEKLKLDREKNNPYDKNAIKVLSKRGKLGYIPKQKNKDLIFLMEQDYKLFAILKRVVWTKESIKIKIYVYCEN</sequence>
<feature type="domain" description="HIRAN" evidence="3">
    <location>
        <begin position="102"/>
        <end position="200"/>
    </location>
</feature>
<dbReference type="Pfam" id="PF08797">
    <property type="entry name" value="HIRAN"/>
    <property type="match status" value="1"/>
</dbReference>
<name>A0A4Q0Y1E0_9BACT</name>